<reference evidence="7 8" key="1">
    <citation type="submission" date="2019-07" db="EMBL/GenBank/DDBJ databases">
        <authorList>
            <person name="Kim J."/>
        </authorList>
    </citation>
    <scope>NUCLEOTIDE SEQUENCE [LARGE SCALE GENOMIC DNA]</scope>
    <source>
        <strain evidence="7 8">MJ1a</strain>
    </source>
</reference>
<evidence type="ECO:0000256" key="5">
    <source>
        <dbReference type="SAM" id="SignalP"/>
    </source>
</evidence>
<dbReference type="PANTHER" id="PTHR30417:SF1">
    <property type="entry name" value="N-ACETYLMURAMOYL-L-ALANINE AMIDASE AMID"/>
    <property type="match status" value="1"/>
</dbReference>
<evidence type="ECO:0000313" key="7">
    <source>
        <dbReference type="EMBL" id="TWR24318.1"/>
    </source>
</evidence>
<comment type="caution">
    <text evidence="7">The sequence shown here is derived from an EMBL/GenBank/DDBJ whole genome shotgun (WGS) entry which is preliminary data.</text>
</comment>
<protein>
    <recommendedName>
        <fullName evidence="2">N-acetylmuramoyl-L-alanine amidase</fullName>
        <ecNumber evidence="2">3.5.1.28</ecNumber>
    </recommendedName>
</protein>
<dbReference type="SUPFAM" id="SSF55846">
    <property type="entry name" value="N-acetylmuramoyl-L-alanine amidase-like"/>
    <property type="match status" value="1"/>
</dbReference>
<dbReference type="OrthoDB" id="9794842at2"/>
<gene>
    <name evidence="7" type="ORF">FPZ42_17730</name>
</gene>
<dbReference type="PANTHER" id="PTHR30417">
    <property type="entry name" value="N-ACETYLMURAMOYL-L-ALANINE AMIDASE AMID"/>
    <property type="match status" value="1"/>
</dbReference>
<dbReference type="Proteomes" id="UP000318010">
    <property type="component" value="Unassembled WGS sequence"/>
</dbReference>
<keyword evidence="4" id="KW-0961">Cell wall biogenesis/degradation</keyword>
<evidence type="ECO:0000313" key="8">
    <source>
        <dbReference type="Proteomes" id="UP000318010"/>
    </source>
</evidence>
<dbReference type="RefSeq" id="WP_146273195.1">
    <property type="nucleotide sequence ID" value="NZ_VOEI01000007.1"/>
</dbReference>
<keyword evidence="8" id="KW-1185">Reference proteome</keyword>
<feature type="signal peptide" evidence="5">
    <location>
        <begin position="1"/>
        <end position="22"/>
    </location>
</feature>
<dbReference type="InterPro" id="IPR051206">
    <property type="entry name" value="NAMLAA_amidase_2"/>
</dbReference>
<dbReference type="GO" id="GO:0009254">
    <property type="term" value="P:peptidoglycan turnover"/>
    <property type="evidence" value="ECO:0007669"/>
    <property type="project" value="TreeGrafter"/>
</dbReference>
<evidence type="ECO:0000256" key="3">
    <source>
        <dbReference type="ARBA" id="ARBA00022801"/>
    </source>
</evidence>
<dbReference type="PROSITE" id="PS51257">
    <property type="entry name" value="PROKAR_LIPOPROTEIN"/>
    <property type="match status" value="1"/>
</dbReference>
<dbReference type="GO" id="GO:0071555">
    <property type="term" value="P:cell wall organization"/>
    <property type="evidence" value="ECO:0007669"/>
    <property type="project" value="UniProtKB-KW"/>
</dbReference>
<feature type="chain" id="PRO_5022028496" description="N-acetylmuramoyl-L-alanine amidase" evidence="5">
    <location>
        <begin position="23"/>
        <end position="280"/>
    </location>
</feature>
<evidence type="ECO:0000256" key="4">
    <source>
        <dbReference type="ARBA" id="ARBA00023316"/>
    </source>
</evidence>
<evidence type="ECO:0000259" key="6">
    <source>
        <dbReference type="SMART" id="SM00644"/>
    </source>
</evidence>
<dbReference type="AlphaFoldDB" id="A0A563TY75"/>
<keyword evidence="3" id="KW-0378">Hydrolase</keyword>
<dbReference type="Gene3D" id="3.40.80.10">
    <property type="entry name" value="Peptidoglycan recognition protein-like"/>
    <property type="match status" value="1"/>
</dbReference>
<evidence type="ECO:0000256" key="1">
    <source>
        <dbReference type="ARBA" id="ARBA00001561"/>
    </source>
</evidence>
<keyword evidence="5" id="KW-0732">Signal</keyword>
<proteinExistence type="predicted"/>
<dbReference type="GO" id="GO:0019867">
    <property type="term" value="C:outer membrane"/>
    <property type="evidence" value="ECO:0007669"/>
    <property type="project" value="TreeGrafter"/>
</dbReference>
<dbReference type="EC" id="3.5.1.28" evidence="2"/>
<dbReference type="EMBL" id="VOEI01000007">
    <property type="protein sequence ID" value="TWR24318.1"/>
    <property type="molecule type" value="Genomic_DNA"/>
</dbReference>
<accession>A0A563TY75</accession>
<evidence type="ECO:0000256" key="2">
    <source>
        <dbReference type="ARBA" id="ARBA00011901"/>
    </source>
</evidence>
<dbReference type="Pfam" id="PF01510">
    <property type="entry name" value="Amidase_2"/>
    <property type="match status" value="1"/>
</dbReference>
<name>A0A563TY75_9SPHI</name>
<dbReference type="InterPro" id="IPR002502">
    <property type="entry name" value="Amidase_domain"/>
</dbReference>
<comment type="catalytic activity">
    <reaction evidence="1">
        <text>Hydrolyzes the link between N-acetylmuramoyl residues and L-amino acid residues in certain cell-wall glycopeptides.</text>
        <dbReference type="EC" id="3.5.1.28"/>
    </reaction>
</comment>
<dbReference type="SMART" id="SM00644">
    <property type="entry name" value="Ami_2"/>
    <property type="match status" value="1"/>
</dbReference>
<dbReference type="CDD" id="cd06583">
    <property type="entry name" value="PGRP"/>
    <property type="match status" value="1"/>
</dbReference>
<feature type="domain" description="N-acetylmuramoyl-L-alanine amidase" evidence="6">
    <location>
        <begin position="70"/>
        <end position="201"/>
    </location>
</feature>
<sequence length="280" mass="31411">MKKQYLLLLIAALIFSACSSKKQIVKTNSAYDATNKIYTGHADTLSQMLLATNPAMLVDSLGRPVPSEFIGTVNFNLRKPNYVIIHYTAQDSVPQTLRTFTVTRTQVSAHYVIGKDGKVIHMLNDYMRAWHAGVSKWGNVTDMNSSSIGIELDNKGNEPFSQPQINSLLLLLAKLKKDYNIPRANFIGHGDIAPGRKPDPGIRFPWEQLANRGFGFYSDMLIVPAPANFDSTTALRLIGYDTSNLPAAIGAFKRHFVQREDSIRFTQFDLDVLYNVYQKY</sequence>
<organism evidence="7 8">
    <name type="scientific">Mucilaginibacter achroorhodeus</name>
    <dbReference type="NCBI Taxonomy" id="2599294"/>
    <lineage>
        <taxon>Bacteria</taxon>
        <taxon>Pseudomonadati</taxon>
        <taxon>Bacteroidota</taxon>
        <taxon>Sphingobacteriia</taxon>
        <taxon>Sphingobacteriales</taxon>
        <taxon>Sphingobacteriaceae</taxon>
        <taxon>Mucilaginibacter</taxon>
    </lineage>
</organism>
<dbReference type="GO" id="GO:0008745">
    <property type="term" value="F:N-acetylmuramoyl-L-alanine amidase activity"/>
    <property type="evidence" value="ECO:0007669"/>
    <property type="project" value="UniProtKB-EC"/>
</dbReference>
<dbReference type="InterPro" id="IPR036505">
    <property type="entry name" value="Amidase/PGRP_sf"/>
</dbReference>
<dbReference type="GO" id="GO:0009253">
    <property type="term" value="P:peptidoglycan catabolic process"/>
    <property type="evidence" value="ECO:0007669"/>
    <property type="project" value="InterPro"/>
</dbReference>